<dbReference type="NCBIfam" id="TIGR00368">
    <property type="entry name" value="YifB family Mg chelatase-like AAA ATPase"/>
    <property type="match status" value="1"/>
</dbReference>
<evidence type="ECO:0000256" key="2">
    <source>
        <dbReference type="ARBA" id="ARBA00022741"/>
    </source>
</evidence>
<comment type="similarity">
    <text evidence="1">Belongs to the Mg-chelatase subunits D/I family. ComM subfamily.</text>
</comment>
<dbReference type="Pfam" id="PF13541">
    <property type="entry name" value="ChlI"/>
    <property type="match status" value="1"/>
</dbReference>
<dbReference type="RefSeq" id="WP_095616413.1">
    <property type="nucleotide sequence ID" value="NZ_NSKD01000001.1"/>
</dbReference>
<dbReference type="Proteomes" id="UP000218896">
    <property type="component" value="Unassembled WGS sequence"/>
</dbReference>
<sequence length="503" mass="53379">MSFAVIHTRARVGVDAPAVTVETHLSGGLPSLSIVGMPEAGVRESKDRVRSALLNSGFDFPARRITINLAPADLPKEGSRFDLPIALGILAASGQVEPEAVAGMEFLGELALDGSLRPLEGILPAVMGARGMERTIMVPAGNADEAALASREDTFAADHLLSVCAHLKGEQRLTAIAPREADDLGQGAVPDLADVQGQHIPKRALEIAAAGGHNLLFHGPPGTGKSMLASRLPGLLPPLAREVALEVASVHSVAGSFSQARGWRTPPYRAPHHTASAVALVGGGSSPRPGEISLAHRGVLFLDELPEFDRKVLEVLREPMESGEIVISRANTRVTFPARFQVVAAMNPCPCGYEGHPDIACRCSAQQVLRYQSRLSGPLMDRFDMHVGVPVQDGRTLLRPEKGETSSAEVRDRVSRLRTFQHQRGALNAELAGDALHQACALDGDGETLLEQAMGRLGLSARALHRVLRVSRTIADLAGAERVEKAHLVEALGYRLQSGAESG</sequence>
<dbReference type="PANTHER" id="PTHR32039">
    <property type="entry name" value="MAGNESIUM-CHELATASE SUBUNIT CHLI"/>
    <property type="match status" value="1"/>
</dbReference>
<keyword evidence="2" id="KW-0547">Nucleotide-binding</keyword>
<dbReference type="GO" id="GO:0005524">
    <property type="term" value="F:ATP binding"/>
    <property type="evidence" value="ECO:0007669"/>
    <property type="project" value="UniProtKB-KW"/>
</dbReference>
<keyword evidence="5" id="KW-0378">Hydrolase</keyword>
<dbReference type="PRINTS" id="PR01657">
    <property type="entry name" value="MCMFAMILY"/>
</dbReference>
<dbReference type="InterPro" id="IPR027417">
    <property type="entry name" value="P-loop_NTPase"/>
</dbReference>
<dbReference type="Pfam" id="PF13335">
    <property type="entry name" value="Mg_chelatase_C"/>
    <property type="match status" value="1"/>
</dbReference>
<dbReference type="Gene3D" id="3.40.50.300">
    <property type="entry name" value="P-loop containing nucleotide triphosphate hydrolases"/>
    <property type="match status" value="1"/>
</dbReference>
<proteinExistence type="inferred from homology"/>
<keyword evidence="3" id="KW-0067">ATP-binding</keyword>
<evidence type="ECO:0000256" key="1">
    <source>
        <dbReference type="ARBA" id="ARBA00006354"/>
    </source>
</evidence>
<dbReference type="InterPro" id="IPR020568">
    <property type="entry name" value="Ribosomal_Su5_D2-typ_SF"/>
</dbReference>
<dbReference type="InterPro" id="IPR001208">
    <property type="entry name" value="MCM_dom"/>
</dbReference>
<dbReference type="EMBL" id="NSKD01000001">
    <property type="protein sequence ID" value="PAU82319.1"/>
    <property type="molecule type" value="Genomic_DNA"/>
</dbReference>
<dbReference type="InterPro" id="IPR045006">
    <property type="entry name" value="CHLI-like"/>
</dbReference>
<evidence type="ECO:0000313" key="5">
    <source>
        <dbReference type="EMBL" id="PAU82319.1"/>
    </source>
</evidence>
<dbReference type="AlphaFoldDB" id="A0A2A2FCH5"/>
<dbReference type="InterPro" id="IPR025158">
    <property type="entry name" value="Mg_chelat-rel_C"/>
</dbReference>
<dbReference type="GO" id="GO:0006508">
    <property type="term" value="P:proteolysis"/>
    <property type="evidence" value="ECO:0007669"/>
    <property type="project" value="UniProtKB-KW"/>
</dbReference>
<evidence type="ECO:0000313" key="6">
    <source>
        <dbReference type="Proteomes" id="UP000218896"/>
    </source>
</evidence>
<name>A0A2A2FCH5_9GAMM</name>
<keyword evidence="6" id="KW-1185">Reference proteome</keyword>
<organism evidence="5 6">
    <name type="scientific">Halovibrio salipaludis</name>
    <dbReference type="NCBI Taxonomy" id="2032626"/>
    <lineage>
        <taxon>Bacteria</taxon>
        <taxon>Pseudomonadati</taxon>
        <taxon>Pseudomonadota</taxon>
        <taxon>Gammaproteobacteria</taxon>
        <taxon>Oceanospirillales</taxon>
        <taxon>Halomonadaceae</taxon>
        <taxon>Halovibrio</taxon>
    </lineage>
</organism>
<dbReference type="PANTHER" id="PTHR32039:SF7">
    <property type="entry name" value="COMPETENCE PROTEIN COMM"/>
    <property type="match status" value="1"/>
</dbReference>
<dbReference type="InterPro" id="IPR014721">
    <property type="entry name" value="Ribsml_uS5_D2-typ_fold_subgr"/>
</dbReference>
<dbReference type="Gene3D" id="3.30.230.10">
    <property type="match status" value="1"/>
</dbReference>
<dbReference type="SMART" id="SM00382">
    <property type="entry name" value="AAA"/>
    <property type="match status" value="1"/>
</dbReference>
<dbReference type="Pfam" id="PF01078">
    <property type="entry name" value="Mg_chelatase"/>
    <property type="match status" value="1"/>
</dbReference>
<accession>A0A2A2FCH5</accession>
<dbReference type="SUPFAM" id="SSF52540">
    <property type="entry name" value="P-loop containing nucleoside triphosphate hydrolases"/>
    <property type="match status" value="1"/>
</dbReference>
<reference evidence="5 6" key="1">
    <citation type="submission" date="2017-08" db="EMBL/GenBank/DDBJ databases">
        <title>Halovibrio sewagensis sp. nov., isolated from wastewater of high salinity.</title>
        <authorList>
            <person name="Dong X."/>
            <person name="Zhang G."/>
        </authorList>
    </citation>
    <scope>NUCLEOTIDE SEQUENCE [LARGE SCALE GENOMIC DNA]</scope>
    <source>
        <strain evidence="5 6">YL5-2</strain>
    </source>
</reference>
<dbReference type="GO" id="GO:0008233">
    <property type="term" value="F:peptidase activity"/>
    <property type="evidence" value="ECO:0007669"/>
    <property type="project" value="UniProtKB-KW"/>
</dbReference>
<dbReference type="InterPro" id="IPR003593">
    <property type="entry name" value="AAA+_ATPase"/>
</dbReference>
<dbReference type="NCBIfam" id="NF007365">
    <property type="entry name" value="PRK09862.1"/>
    <property type="match status" value="1"/>
</dbReference>
<dbReference type="SUPFAM" id="SSF54211">
    <property type="entry name" value="Ribosomal protein S5 domain 2-like"/>
    <property type="match status" value="1"/>
</dbReference>
<dbReference type="PROSITE" id="PS50051">
    <property type="entry name" value="MCM_2"/>
    <property type="match status" value="1"/>
</dbReference>
<evidence type="ECO:0000259" key="4">
    <source>
        <dbReference type="PROSITE" id="PS50051"/>
    </source>
</evidence>
<dbReference type="OrthoDB" id="9813147at2"/>
<comment type="caution">
    <text evidence="5">The sequence shown here is derived from an EMBL/GenBank/DDBJ whole genome shotgun (WGS) entry which is preliminary data.</text>
</comment>
<dbReference type="GO" id="GO:0003677">
    <property type="term" value="F:DNA binding"/>
    <property type="evidence" value="ECO:0007669"/>
    <property type="project" value="InterPro"/>
</dbReference>
<keyword evidence="5" id="KW-0645">Protease</keyword>
<protein>
    <submittedName>
        <fullName evidence="5">ATP-dependent protease</fullName>
    </submittedName>
</protein>
<evidence type="ECO:0000256" key="3">
    <source>
        <dbReference type="ARBA" id="ARBA00022840"/>
    </source>
</evidence>
<gene>
    <name evidence="5" type="ORF">CK501_04005</name>
</gene>
<dbReference type="InterPro" id="IPR000523">
    <property type="entry name" value="Mg_chelatse_chII-like_cat_dom"/>
</dbReference>
<feature type="domain" description="MCM C-terminal AAA(+) ATPase" evidence="4">
    <location>
        <begin position="290"/>
        <end position="385"/>
    </location>
</feature>
<dbReference type="InterPro" id="IPR004482">
    <property type="entry name" value="Mg_chelat-rel"/>
</dbReference>